<reference evidence="2" key="2">
    <citation type="submission" date="2023-05" db="EMBL/GenBank/DDBJ databases">
        <authorList>
            <consortium name="Lawrence Berkeley National Laboratory"/>
            <person name="Steindorff A."/>
            <person name="Hensen N."/>
            <person name="Bonometti L."/>
            <person name="Westerberg I."/>
            <person name="Brannstrom I.O."/>
            <person name="Guillou S."/>
            <person name="Cros-Aarteil S."/>
            <person name="Calhoun S."/>
            <person name="Haridas S."/>
            <person name="Kuo A."/>
            <person name="Mondo S."/>
            <person name="Pangilinan J."/>
            <person name="Riley R."/>
            <person name="Labutti K."/>
            <person name="Andreopoulos B."/>
            <person name="Lipzen A."/>
            <person name="Chen C."/>
            <person name="Yanf M."/>
            <person name="Daum C."/>
            <person name="Ng V."/>
            <person name="Clum A."/>
            <person name="Ohm R."/>
            <person name="Martin F."/>
            <person name="Silar P."/>
            <person name="Natvig D."/>
            <person name="Lalanne C."/>
            <person name="Gautier V."/>
            <person name="Ament-Velasquez S.L."/>
            <person name="Kruys A."/>
            <person name="Hutchinson M.I."/>
            <person name="Powell A.J."/>
            <person name="Barry K."/>
            <person name="Miller A.N."/>
            <person name="Grigoriev I.V."/>
            <person name="Debuchy R."/>
            <person name="Gladieux P."/>
            <person name="Thoren M.H."/>
            <person name="Johannesson H."/>
        </authorList>
    </citation>
    <scope>NUCLEOTIDE SEQUENCE</scope>
    <source>
        <strain evidence="2">PSN293</strain>
    </source>
</reference>
<reference evidence="2" key="1">
    <citation type="journal article" date="2023" name="Mol. Phylogenet. Evol.">
        <title>Genome-scale phylogeny and comparative genomics of the fungal order Sordariales.</title>
        <authorList>
            <person name="Hensen N."/>
            <person name="Bonometti L."/>
            <person name="Westerberg I."/>
            <person name="Brannstrom I.O."/>
            <person name="Guillou S."/>
            <person name="Cros-Aarteil S."/>
            <person name="Calhoun S."/>
            <person name="Haridas S."/>
            <person name="Kuo A."/>
            <person name="Mondo S."/>
            <person name="Pangilinan J."/>
            <person name="Riley R."/>
            <person name="LaButti K."/>
            <person name="Andreopoulos B."/>
            <person name="Lipzen A."/>
            <person name="Chen C."/>
            <person name="Yan M."/>
            <person name="Daum C."/>
            <person name="Ng V."/>
            <person name="Clum A."/>
            <person name="Steindorff A."/>
            <person name="Ohm R.A."/>
            <person name="Martin F."/>
            <person name="Silar P."/>
            <person name="Natvig D.O."/>
            <person name="Lalanne C."/>
            <person name="Gautier V."/>
            <person name="Ament-Velasquez S.L."/>
            <person name="Kruys A."/>
            <person name="Hutchinson M.I."/>
            <person name="Powell A.J."/>
            <person name="Barry K."/>
            <person name="Miller A.N."/>
            <person name="Grigoriev I.V."/>
            <person name="Debuchy R."/>
            <person name="Gladieux P."/>
            <person name="Hiltunen Thoren M."/>
            <person name="Johannesson H."/>
        </authorList>
    </citation>
    <scope>NUCLEOTIDE SEQUENCE</scope>
    <source>
        <strain evidence="2">PSN293</strain>
    </source>
</reference>
<comment type="caution">
    <text evidence="2">The sequence shown here is derived from an EMBL/GenBank/DDBJ whole genome shotgun (WGS) entry which is preliminary data.</text>
</comment>
<evidence type="ECO:0000313" key="2">
    <source>
        <dbReference type="EMBL" id="KAK4220264.1"/>
    </source>
</evidence>
<proteinExistence type="predicted"/>
<dbReference type="AlphaFoldDB" id="A0AAN6YJ64"/>
<evidence type="ECO:0000256" key="1">
    <source>
        <dbReference type="SAM" id="Phobius"/>
    </source>
</evidence>
<feature type="transmembrane region" description="Helical" evidence="1">
    <location>
        <begin position="35"/>
        <end position="53"/>
    </location>
</feature>
<dbReference type="EMBL" id="MU858045">
    <property type="protein sequence ID" value="KAK4220264.1"/>
    <property type="molecule type" value="Genomic_DNA"/>
</dbReference>
<dbReference type="Proteomes" id="UP001301769">
    <property type="component" value="Unassembled WGS sequence"/>
</dbReference>
<feature type="transmembrane region" description="Helical" evidence="1">
    <location>
        <begin position="73"/>
        <end position="91"/>
    </location>
</feature>
<keyword evidence="3" id="KW-1185">Reference proteome</keyword>
<protein>
    <submittedName>
        <fullName evidence="2">Uncharacterized protein</fullName>
    </submittedName>
</protein>
<name>A0AAN6YJ64_9PEZI</name>
<keyword evidence="1" id="KW-1133">Transmembrane helix</keyword>
<organism evidence="2 3">
    <name type="scientific">Rhypophila decipiens</name>
    <dbReference type="NCBI Taxonomy" id="261697"/>
    <lineage>
        <taxon>Eukaryota</taxon>
        <taxon>Fungi</taxon>
        <taxon>Dikarya</taxon>
        <taxon>Ascomycota</taxon>
        <taxon>Pezizomycotina</taxon>
        <taxon>Sordariomycetes</taxon>
        <taxon>Sordariomycetidae</taxon>
        <taxon>Sordariales</taxon>
        <taxon>Naviculisporaceae</taxon>
        <taxon>Rhypophila</taxon>
    </lineage>
</organism>
<keyword evidence="1" id="KW-0812">Transmembrane</keyword>
<accession>A0AAN6YJ64</accession>
<evidence type="ECO:0000313" key="3">
    <source>
        <dbReference type="Proteomes" id="UP001301769"/>
    </source>
</evidence>
<sequence length="102" mass="11449">MSSCNHLRHVSQVVESSARFLSLSDIKPKHRSRHVSLFPLLVWSLVFSIVDPTKPSFTFLSSLLQPHLSSIEARALVVLAITIVLCLRISIHSYQTLCFFSG</sequence>
<keyword evidence="1" id="KW-0472">Membrane</keyword>
<gene>
    <name evidence="2" type="ORF">QBC37DRAFT_5035</name>
</gene>